<proteinExistence type="predicted"/>
<sequence length="43" mass="5228">MTSTRKLMDDFAQVLSSVRSRTYPYEERKRGRVNWNWALYDEA</sequence>
<organism evidence="1 2">
    <name type="scientific">Conexivisphaera calida</name>
    <dbReference type="NCBI Taxonomy" id="1874277"/>
    <lineage>
        <taxon>Archaea</taxon>
        <taxon>Nitrososphaerota</taxon>
        <taxon>Conexivisphaeria</taxon>
        <taxon>Conexivisphaerales</taxon>
        <taxon>Conexivisphaeraceae</taxon>
        <taxon>Conexivisphaera</taxon>
    </lineage>
</organism>
<evidence type="ECO:0000313" key="1">
    <source>
        <dbReference type="EMBL" id="BBE42760.1"/>
    </source>
</evidence>
<reference evidence="1 2" key="1">
    <citation type="journal article" date="2019" name="ISME J.">
        <title>Isolation and characterization of a thermophilic sulfur- and iron-reducing thaumarchaeote from a terrestrial acidic hot spring.</title>
        <authorList>
            <person name="Kato S."/>
            <person name="Itoh T."/>
            <person name="Yuki M."/>
            <person name="Nagamori M."/>
            <person name="Ohnishi M."/>
            <person name="Uematsu K."/>
            <person name="Suzuki K."/>
            <person name="Takashina T."/>
            <person name="Ohkuma M."/>
        </authorList>
    </citation>
    <scope>NUCLEOTIDE SEQUENCE [LARGE SCALE GENOMIC DNA]</scope>
    <source>
        <strain evidence="1 2">NAS-02</strain>
    </source>
</reference>
<dbReference type="KEGG" id="ccai:NAS2_1373"/>
<dbReference type="RefSeq" id="WP_269473722.1">
    <property type="nucleotide sequence ID" value="NZ_AP018732.1"/>
</dbReference>
<dbReference type="EMBL" id="AP018732">
    <property type="protein sequence ID" value="BBE42760.1"/>
    <property type="molecule type" value="Genomic_DNA"/>
</dbReference>
<dbReference type="AlphaFoldDB" id="A0A4V0P1S7"/>
<protein>
    <submittedName>
        <fullName evidence="1">Uncharacterized protein</fullName>
    </submittedName>
</protein>
<accession>A0A4V0P1S7</accession>
<keyword evidence="2" id="KW-1185">Reference proteome</keyword>
<dbReference type="Proteomes" id="UP000509448">
    <property type="component" value="Chromosome"/>
</dbReference>
<name>A0A4V0P1S7_9ARCH</name>
<gene>
    <name evidence="1" type="ORF">NAS2_1373</name>
</gene>
<evidence type="ECO:0000313" key="2">
    <source>
        <dbReference type="Proteomes" id="UP000509448"/>
    </source>
</evidence>
<dbReference type="GeneID" id="77169640"/>